<feature type="domain" description="Photolyase/cryptochrome alpha/beta" evidence="8">
    <location>
        <begin position="2"/>
        <end position="131"/>
    </location>
</feature>
<dbReference type="STRING" id="1834516.BL253_16100"/>
<dbReference type="InterPro" id="IPR014729">
    <property type="entry name" value="Rossmann-like_a/b/a_fold"/>
</dbReference>
<dbReference type="Pfam" id="PF03441">
    <property type="entry name" value="FAD_binding_7"/>
    <property type="match status" value="1"/>
</dbReference>
<dbReference type="Pfam" id="PF00875">
    <property type="entry name" value="DNA_photolyase"/>
    <property type="match status" value="1"/>
</dbReference>
<organism evidence="9 10">
    <name type="scientific">Pseudofrankia asymbiotica</name>
    <dbReference type="NCBI Taxonomy" id="1834516"/>
    <lineage>
        <taxon>Bacteria</taxon>
        <taxon>Bacillati</taxon>
        <taxon>Actinomycetota</taxon>
        <taxon>Actinomycetes</taxon>
        <taxon>Frankiales</taxon>
        <taxon>Frankiaceae</taxon>
        <taxon>Pseudofrankia</taxon>
    </lineage>
</organism>
<keyword evidence="2 4" id="KW-0274">FAD</keyword>
<evidence type="ECO:0000259" key="8">
    <source>
        <dbReference type="PROSITE" id="PS51645"/>
    </source>
</evidence>
<keyword evidence="10" id="KW-1185">Reference proteome</keyword>
<evidence type="ECO:0000256" key="5">
    <source>
        <dbReference type="PIRSR" id="PIRSR602081-2"/>
    </source>
</evidence>
<dbReference type="PROSITE" id="PS51645">
    <property type="entry name" value="PHR_CRY_ALPHA_BETA"/>
    <property type="match status" value="1"/>
</dbReference>
<dbReference type="InterPro" id="IPR002081">
    <property type="entry name" value="Cryptochrome/DNA_photolyase_1"/>
</dbReference>
<evidence type="ECO:0000313" key="9">
    <source>
        <dbReference type="EMBL" id="ONH29767.1"/>
    </source>
</evidence>
<dbReference type="InterPro" id="IPR006050">
    <property type="entry name" value="DNA_photolyase_N"/>
</dbReference>
<dbReference type="RefSeq" id="WP_076817827.1">
    <property type="nucleotide sequence ID" value="NZ_MOMC01000031.1"/>
</dbReference>
<dbReference type="GO" id="GO:0003677">
    <property type="term" value="F:DNA binding"/>
    <property type="evidence" value="ECO:0007669"/>
    <property type="project" value="TreeGrafter"/>
</dbReference>
<dbReference type="SUPFAM" id="SSF52425">
    <property type="entry name" value="Cryptochrome/photolyase, N-terminal domain"/>
    <property type="match status" value="1"/>
</dbReference>
<feature type="binding site" evidence="4">
    <location>
        <position position="261"/>
    </location>
    <ligand>
        <name>FAD</name>
        <dbReference type="ChEBI" id="CHEBI:57692"/>
    </ligand>
</feature>
<dbReference type="AlphaFoldDB" id="A0A1V2IAE1"/>
<accession>A0A1V2IAE1</accession>
<protein>
    <submittedName>
        <fullName evidence="9">Deoxyribodipyrimidine photolyase</fullName>
    </submittedName>
</protein>
<keyword evidence="9" id="KW-0456">Lyase</keyword>
<dbReference type="GO" id="GO:0071949">
    <property type="term" value="F:FAD binding"/>
    <property type="evidence" value="ECO:0007669"/>
    <property type="project" value="TreeGrafter"/>
</dbReference>
<dbReference type="EMBL" id="MOMC01000031">
    <property type="protein sequence ID" value="ONH29767.1"/>
    <property type="molecule type" value="Genomic_DNA"/>
</dbReference>
<comment type="cofactor">
    <cofactor evidence="4">
        <name>FAD</name>
        <dbReference type="ChEBI" id="CHEBI:57692"/>
    </cofactor>
    <text evidence="4">Binds 1 FAD per subunit.</text>
</comment>
<dbReference type="PANTHER" id="PTHR11455:SF9">
    <property type="entry name" value="CRYPTOCHROME CIRCADIAN CLOCK 5 ISOFORM X1"/>
    <property type="match status" value="1"/>
</dbReference>
<gene>
    <name evidence="9" type="ORF">BL253_16100</name>
</gene>
<dbReference type="PANTHER" id="PTHR11455">
    <property type="entry name" value="CRYPTOCHROME"/>
    <property type="match status" value="1"/>
</dbReference>
<evidence type="ECO:0000256" key="6">
    <source>
        <dbReference type="RuleBase" id="RU004182"/>
    </source>
</evidence>
<feature type="site" description="Electron transfer via tryptophanyl radical" evidence="5">
    <location>
        <position position="372"/>
    </location>
</feature>
<feature type="region of interest" description="Disordered" evidence="7">
    <location>
        <begin position="172"/>
        <end position="201"/>
    </location>
</feature>
<proteinExistence type="inferred from homology"/>
<keyword evidence="3 6" id="KW-0157">Chromophore</keyword>
<dbReference type="PROSITE" id="PS00394">
    <property type="entry name" value="DNA_PHOTOLYASES_1_1"/>
    <property type="match status" value="1"/>
</dbReference>
<feature type="compositionally biased region" description="Gly residues" evidence="7">
    <location>
        <begin position="191"/>
        <end position="200"/>
    </location>
</feature>
<evidence type="ECO:0000256" key="4">
    <source>
        <dbReference type="PIRSR" id="PIRSR602081-1"/>
    </source>
</evidence>
<dbReference type="SUPFAM" id="SSF48173">
    <property type="entry name" value="Cryptochrome/photolyase FAD-binding domain"/>
    <property type="match status" value="1"/>
</dbReference>
<dbReference type="InterPro" id="IPR005101">
    <property type="entry name" value="Cryptochr/Photolyase_FAD-bd"/>
</dbReference>
<feature type="binding site" evidence="4">
    <location>
        <position position="218"/>
    </location>
    <ligand>
        <name>FAD</name>
        <dbReference type="ChEBI" id="CHEBI:57692"/>
    </ligand>
</feature>
<feature type="site" description="Electron transfer via tryptophanyl radical" evidence="5">
    <location>
        <position position="296"/>
    </location>
</feature>
<keyword evidence="1 4" id="KW-0285">Flavoprotein</keyword>
<comment type="similarity">
    <text evidence="6">Belongs to the DNA photolyase family.</text>
</comment>
<feature type="binding site" evidence="4">
    <location>
        <begin position="362"/>
        <end position="364"/>
    </location>
    <ligand>
        <name>FAD</name>
        <dbReference type="ChEBI" id="CHEBI:57692"/>
    </ligand>
</feature>
<reference evidence="10" key="1">
    <citation type="submission" date="2016-10" db="EMBL/GenBank/DDBJ databases">
        <title>Frankia sp. NRRL B-16386 Genome sequencing.</title>
        <authorList>
            <person name="Ghodhbane-Gtari F."/>
            <person name="Swanson E."/>
            <person name="Gueddou A."/>
            <person name="Hezbri K."/>
            <person name="Ktari K."/>
            <person name="Nouioui I."/>
            <person name="Morris K."/>
            <person name="Simpson S."/>
            <person name="Abebe-Akele F."/>
            <person name="Thomas K."/>
            <person name="Gtari M."/>
            <person name="Tisa L.S."/>
        </authorList>
    </citation>
    <scope>NUCLEOTIDE SEQUENCE [LARGE SCALE GENOMIC DNA]</scope>
    <source>
        <strain evidence="10">NRRL B-16386</strain>
    </source>
</reference>
<dbReference type="InterPro" id="IPR036134">
    <property type="entry name" value="Crypto/Photolyase_FAD-like_sf"/>
</dbReference>
<dbReference type="PRINTS" id="PR00147">
    <property type="entry name" value="DNAPHOTLYASE"/>
</dbReference>
<dbReference type="Proteomes" id="UP000188929">
    <property type="component" value="Unassembled WGS sequence"/>
</dbReference>
<evidence type="ECO:0000256" key="1">
    <source>
        <dbReference type="ARBA" id="ARBA00022630"/>
    </source>
</evidence>
<comment type="caution">
    <text evidence="9">The sequence shown here is derived from an EMBL/GenBank/DDBJ whole genome shotgun (WGS) entry which is preliminary data.</text>
</comment>
<sequence>MVTTLAVFTRDLRVHDNPMLAAAAHQAESVVPLFVRDTGTRRTLFGSGNRERFLTESLADLDHSLRGLGGRLVVREGDPVEQVCRLADEVGAARVHIAADASAYAQRRQTALRTALAERGRELRCHDEVHVVVAPGRVTPADRDHFAVFSPYHRRWEDTSWRRLVPPPERIRLPKVDPGRLASANADRGTGKSGGFAGGEAEGRQRAELWLRQDVEGYDDRRDLLAEEDGTSRLSPYLHLGCLSVRELATQAGRSDGARAFVRQLAWRDFYYQLLAARPDAAHDDYRPDRSGARDWRDDPEALEAWRTGHTGIPIVDAGMRQLLTDGWLPNRTRLITASLLTKTLGLDWRAGAAHYLEHLVDGDLANNNLNWQWVAGTGTDTRPGRVLNPLRQAERYDPDGTYVRRHVPELAHLKTPEIHQPWRLPAGERRALDYPAPLPSLAAGPRPLRL</sequence>
<feature type="binding site" evidence="4">
    <location>
        <begin position="264"/>
        <end position="271"/>
    </location>
    <ligand>
        <name>FAD</name>
        <dbReference type="ChEBI" id="CHEBI:57692"/>
    </ligand>
</feature>
<feature type="binding site" evidence="4">
    <location>
        <begin position="231"/>
        <end position="235"/>
    </location>
    <ligand>
        <name>FAD</name>
        <dbReference type="ChEBI" id="CHEBI:57692"/>
    </ligand>
</feature>
<evidence type="ECO:0000313" key="10">
    <source>
        <dbReference type="Proteomes" id="UP000188929"/>
    </source>
</evidence>
<dbReference type="GO" id="GO:0006950">
    <property type="term" value="P:response to stress"/>
    <property type="evidence" value="ECO:0007669"/>
    <property type="project" value="UniProtKB-ARBA"/>
</dbReference>
<evidence type="ECO:0000256" key="3">
    <source>
        <dbReference type="ARBA" id="ARBA00022991"/>
    </source>
</evidence>
<dbReference type="GO" id="GO:0003904">
    <property type="term" value="F:deoxyribodipyrimidine photo-lyase activity"/>
    <property type="evidence" value="ECO:0007669"/>
    <property type="project" value="TreeGrafter"/>
</dbReference>
<dbReference type="OrthoDB" id="9772484at2"/>
<feature type="site" description="Electron transfer via tryptophanyl radical" evidence="5">
    <location>
        <position position="349"/>
    </location>
</feature>
<evidence type="ECO:0000256" key="7">
    <source>
        <dbReference type="SAM" id="MobiDB-lite"/>
    </source>
</evidence>
<dbReference type="InterPro" id="IPR018394">
    <property type="entry name" value="DNA_photolyase_1_CS_C"/>
</dbReference>
<evidence type="ECO:0000256" key="2">
    <source>
        <dbReference type="ARBA" id="ARBA00022827"/>
    </source>
</evidence>
<dbReference type="Gene3D" id="3.40.50.620">
    <property type="entry name" value="HUPs"/>
    <property type="match status" value="1"/>
</dbReference>
<dbReference type="Gene3D" id="1.10.579.10">
    <property type="entry name" value="DNA Cyclobutane Dipyrimidine Photolyase, subunit A, domain 3"/>
    <property type="match status" value="1"/>
</dbReference>
<name>A0A1V2IAE1_9ACTN</name>
<dbReference type="GO" id="GO:0009416">
    <property type="term" value="P:response to light stimulus"/>
    <property type="evidence" value="ECO:0007669"/>
    <property type="project" value="TreeGrafter"/>
</dbReference>
<dbReference type="Gene3D" id="1.25.40.80">
    <property type="match status" value="1"/>
</dbReference>
<dbReference type="GO" id="GO:0006139">
    <property type="term" value="P:nucleobase-containing compound metabolic process"/>
    <property type="evidence" value="ECO:0007669"/>
    <property type="project" value="UniProtKB-ARBA"/>
</dbReference>
<dbReference type="InterPro" id="IPR036155">
    <property type="entry name" value="Crypto/Photolyase_N_sf"/>
</dbReference>